<keyword evidence="3" id="KW-1185">Reference proteome</keyword>
<sequence>MRGLPKLLFALLVVVLTIPTGVRADPAAVDQSFAAYKQALVEGDGEAASKLTAADTHAFLDETLERALTMEAAEVRALPLLDQISVLMLRHNMKPEQLRAMQKSDAVAYAVDQRAFDMDEVERLTAAPFSVNGDRAQAELSNLKGSPIPVSVHFKEEADGWKFDLLSSIAPFRAVFESQAGLFANLKTSDGKSGVVPLILHLISGRAPDANIWNPPG</sequence>
<evidence type="ECO:0000256" key="1">
    <source>
        <dbReference type="SAM" id="SignalP"/>
    </source>
</evidence>
<comment type="caution">
    <text evidence="2">The sequence shown here is derived from an EMBL/GenBank/DDBJ whole genome shotgun (WGS) entry which is preliminary data.</text>
</comment>
<dbReference type="Proteomes" id="UP000761264">
    <property type="component" value="Unassembled WGS sequence"/>
</dbReference>
<organism evidence="2 3">
    <name type="scientific">Pelagibius litoralis</name>
    <dbReference type="NCBI Taxonomy" id="374515"/>
    <lineage>
        <taxon>Bacteria</taxon>
        <taxon>Pseudomonadati</taxon>
        <taxon>Pseudomonadota</taxon>
        <taxon>Alphaproteobacteria</taxon>
        <taxon>Rhodospirillales</taxon>
        <taxon>Rhodovibrionaceae</taxon>
        <taxon>Pelagibius</taxon>
    </lineage>
</organism>
<name>A0A967C6P3_9PROT</name>
<evidence type="ECO:0000313" key="2">
    <source>
        <dbReference type="EMBL" id="NIA67342.1"/>
    </source>
</evidence>
<accession>A0A967C6P3</accession>
<gene>
    <name evidence="2" type="ORF">HBA54_01915</name>
</gene>
<dbReference type="AlphaFoldDB" id="A0A967C6P3"/>
<keyword evidence="1" id="KW-0732">Signal</keyword>
<dbReference type="EMBL" id="JAAQPH010000001">
    <property type="protein sequence ID" value="NIA67342.1"/>
    <property type="molecule type" value="Genomic_DNA"/>
</dbReference>
<protein>
    <submittedName>
        <fullName evidence="2">Uncharacterized protein</fullName>
    </submittedName>
</protein>
<proteinExistence type="predicted"/>
<reference evidence="2" key="1">
    <citation type="submission" date="2020-03" db="EMBL/GenBank/DDBJ databases">
        <title>Genome of Pelagibius litoralis DSM 21314T.</title>
        <authorList>
            <person name="Wang G."/>
        </authorList>
    </citation>
    <scope>NUCLEOTIDE SEQUENCE</scope>
    <source>
        <strain evidence="2">DSM 21314</strain>
    </source>
</reference>
<feature type="chain" id="PRO_5037375576" evidence="1">
    <location>
        <begin position="25"/>
        <end position="217"/>
    </location>
</feature>
<dbReference type="RefSeq" id="WP_167220758.1">
    <property type="nucleotide sequence ID" value="NZ_JAAQPH010000001.1"/>
</dbReference>
<feature type="signal peptide" evidence="1">
    <location>
        <begin position="1"/>
        <end position="24"/>
    </location>
</feature>
<evidence type="ECO:0000313" key="3">
    <source>
        <dbReference type="Proteomes" id="UP000761264"/>
    </source>
</evidence>